<dbReference type="AlphaFoldDB" id="A0A498RAF7"/>
<evidence type="ECO:0000256" key="4">
    <source>
        <dbReference type="ARBA" id="ARBA00022801"/>
    </source>
</evidence>
<gene>
    <name evidence="9" type="ORF">LUCI_3220</name>
</gene>
<evidence type="ECO:0008006" key="11">
    <source>
        <dbReference type="Google" id="ProtNLM"/>
    </source>
</evidence>
<comment type="cofactor">
    <cofactor evidence="1">
        <name>a divalent metal cation</name>
        <dbReference type="ChEBI" id="CHEBI:60240"/>
    </cofactor>
</comment>
<feature type="domain" description="Endoribonuclease YicC-like C-terminal" evidence="8">
    <location>
        <begin position="169"/>
        <end position="290"/>
    </location>
</feature>
<dbReference type="PANTHER" id="PTHR30636:SF3">
    <property type="entry name" value="UPF0701 PROTEIN YICC"/>
    <property type="match status" value="1"/>
</dbReference>
<dbReference type="Pfam" id="PF03755">
    <property type="entry name" value="YicC-like_N"/>
    <property type="match status" value="1"/>
</dbReference>
<dbReference type="PANTHER" id="PTHR30636">
    <property type="entry name" value="UPF0701 PROTEIN YICC"/>
    <property type="match status" value="1"/>
</dbReference>
<accession>A0A498RAF7</accession>
<reference evidence="9 10" key="1">
    <citation type="submission" date="2018-06" db="EMBL/GenBank/DDBJ databases">
        <authorList>
            <person name="Strepis N."/>
        </authorList>
    </citation>
    <scope>NUCLEOTIDE SEQUENCE [LARGE SCALE GENOMIC DNA]</scope>
    <source>
        <strain evidence="9">LUCI</strain>
    </source>
</reference>
<dbReference type="NCBIfam" id="TIGR00255">
    <property type="entry name" value="YicC/YloC family endoribonuclease"/>
    <property type="match status" value="1"/>
</dbReference>
<dbReference type="InterPro" id="IPR013551">
    <property type="entry name" value="YicC-like_C"/>
</dbReference>
<comment type="similarity">
    <text evidence="5">Belongs to the YicC/YloC family.</text>
</comment>
<protein>
    <recommendedName>
        <fullName evidence="11">YicC family protein</fullName>
    </recommendedName>
</protein>
<dbReference type="GO" id="GO:0016787">
    <property type="term" value="F:hydrolase activity"/>
    <property type="evidence" value="ECO:0007669"/>
    <property type="project" value="UniProtKB-KW"/>
</dbReference>
<sequence length="290" mass="33402">MTGFGRGEYLDQNLRFIAEIKAVNHRYNEIVVRMPKNLGALEDKIRRRVSNMLVRGRIDIFITMDQYGLKKHSVRVDKELAIAYHNAMRELASLFSSPMNDSVYHIAKYPDVLKVEEEEEDSSALWPKLCQAVDAAVANLMQMRLAEGSNIEKDLLARIDKLKLQVEAIERRAPQILDEYGARLLNRMRELLASVGTEPDESRLLQETALFADRTNFTEELVRLRSHLDQFWATLLTDEAIGRKLDFIVQEINRETNTIASKANDFSIANLVIEIKSEIEKVREQIQNIE</sequence>
<evidence type="ECO:0000259" key="7">
    <source>
        <dbReference type="Pfam" id="PF03755"/>
    </source>
</evidence>
<dbReference type="GO" id="GO:0004521">
    <property type="term" value="F:RNA endonuclease activity"/>
    <property type="evidence" value="ECO:0007669"/>
    <property type="project" value="InterPro"/>
</dbReference>
<proteinExistence type="inferred from homology"/>
<keyword evidence="6" id="KW-0175">Coiled coil</keyword>
<dbReference type="InterPro" id="IPR013527">
    <property type="entry name" value="YicC-like_N"/>
</dbReference>
<dbReference type="Proteomes" id="UP000277811">
    <property type="component" value="Unassembled WGS sequence"/>
</dbReference>
<dbReference type="Pfam" id="PF08340">
    <property type="entry name" value="YicC-like_C"/>
    <property type="match status" value="1"/>
</dbReference>
<evidence type="ECO:0000256" key="3">
    <source>
        <dbReference type="ARBA" id="ARBA00022759"/>
    </source>
</evidence>
<name>A0A498RAF7_9FIRM</name>
<feature type="domain" description="Endoribonuclease YicC-like N-terminal" evidence="7">
    <location>
        <begin position="1"/>
        <end position="152"/>
    </location>
</feature>
<keyword evidence="4" id="KW-0378">Hydrolase</keyword>
<feature type="coiled-coil region" evidence="6">
    <location>
        <begin position="152"/>
        <end position="179"/>
    </location>
</feature>
<dbReference type="EMBL" id="UPPP01000083">
    <property type="protein sequence ID" value="VBB07955.1"/>
    <property type="molecule type" value="Genomic_DNA"/>
</dbReference>
<evidence type="ECO:0000256" key="1">
    <source>
        <dbReference type="ARBA" id="ARBA00001968"/>
    </source>
</evidence>
<evidence type="ECO:0000256" key="6">
    <source>
        <dbReference type="SAM" id="Coils"/>
    </source>
</evidence>
<evidence type="ECO:0000313" key="10">
    <source>
        <dbReference type="Proteomes" id="UP000277811"/>
    </source>
</evidence>
<evidence type="ECO:0000256" key="5">
    <source>
        <dbReference type="ARBA" id="ARBA00035648"/>
    </source>
</evidence>
<keyword evidence="2" id="KW-0540">Nuclease</keyword>
<evidence type="ECO:0000259" key="8">
    <source>
        <dbReference type="Pfam" id="PF08340"/>
    </source>
</evidence>
<organism evidence="9 10">
    <name type="scientific">Lucifera butyrica</name>
    <dbReference type="NCBI Taxonomy" id="1351585"/>
    <lineage>
        <taxon>Bacteria</taxon>
        <taxon>Bacillati</taxon>
        <taxon>Bacillota</taxon>
        <taxon>Negativicutes</taxon>
        <taxon>Veillonellales</taxon>
        <taxon>Veillonellaceae</taxon>
        <taxon>Lucifera</taxon>
    </lineage>
</organism>
<keyword evidence="10" id="KW-1185">Reference proteome</keyword>
<keyword evidence="3" id="KW-0255">Endonuclease</keyword>
<evidence type="ECO:0000256" key="2">
    <source>
        <dbReference type="ARBA" id="ARBA00022722"/>
    </source>
</evidence>
<evidence type="ECO:0000313" key="9">
    <source>
        <dbReference type="EMBL" id="VBB07955.1"/>
    </source>
</evidence>
<dbReference type="InterPro" id="IPR005229">
    <property type="entry name" value="YicC/YloC-like"/>
</dbReference>